<evidence type="ECO:0000256" key="5">
    <source>
        <dbReference type="ARBA" id="ARBA00022490"/>
    </source>
</evidence>
<dbReference type="PANTHER" id="PTHR42930">
    <property type="entry name" value="PHOSPHATE-SPECIFIC TRANSPORT SYSTEM ACCESSORY PROTEIN PHOU"/>
    <property type="match status" value="1"/>
</dbReference>
<keyword evidence="6 7" id="KW-0592">Phosphate transport</keyword>
<dbReference type="Proteomes" id="UP000282654">
    <property type="component" value="Unassembled WGS sequence"/>
</dbReference>
<sequence length="223" mass="25304">MTSQRASFERELAELQHDILRVGSLVEELIFDAIQALVNRDEVLAKKAIAGDDEVDNLCKDIERRCIRLVATQQPLARDLRIIFTGIKIISNLERMGDHAVDIARYALNLITCYSSTVADVVLQGITQIARMVQQMVKTSLEAYVSNDTSRARQMSNADDDVDHLYRKTFDAILSLIEKEPENTRCYVYLLLAALRLERVADRATNIGEDVIYLVTGEWEELN</sequence>
<dbReference type="PANTHER" id="PTHR42930:SF3">
    <property type="entry name" value="PHOSPHATE-SPECIFIC TRANSPORT SYSTEM ACCESSORY PROTEIN PHOU"/>
    <property type="match status" value="1"/>
</dbReference>
<evidence type="ECO:0000256" key="1">
    <source>
        <dbReference type="ARBA" id="ARBA00004496"/>
    </source>
</evidence>
<organism evidence="9 10">
    <name type="scientific">Thermodesulfitimonas autotrophica</name>
    <dbReference type="NCBI Taxonomy" id="1894989"/>
    <lineage>
        <taxon>Bacteria</taxon>
        <taxon>Bacillati</taxon>
        <taxon>Bacillota</taxon>
        <taxon>Clostridia</taxon>
        <taxon>Thermoanaerobacterales</taxon>
        <taxon>Thermoanaerobacteraceae</taxon>
        <taxon>Thermodesulfitimonas</taxon>
    </lineage>
</organism>
<evidence type="ECO:0000256" key="6">
    <source>
        <dbReference type="ARBA" id="ARBA00022592"/>
    </source>
</evidence>
<dbReference type="OrthoDB" id="9814256at2"/>
<dbReference type="PIRSF" id="PIRSF003107">
    <property type="entry name" value="PhoU"/>
    <property type="match status" value="1"/>
</dbReference>
<dbReference type="GO" id="GO:0005737">
    <property type="term" value="C:cytoplasm"/>
    <property type="evidence" value="ECO:0007669"/>
    <property type="project" value="UniProtKB-SubCell"/>
</dbReference>
<dbReference type="Gene3D" id="1.20.58.220">
    <property type="entry name" value="Phosphate transport system protein phou homolog 2, domain 2"/>
    <property type="match status" value="2"/>
</dbReference>
<dbReference type="InterPro" id="IPR038078">
    <property type="entry name" value="PhoU-like_sf"/>
</dbReference>
<proteinExistence type="inferred from homology"/>
<dbReference type="EMBL" id="RKRE01000003">
    <property type="protein sequence ID" value="RPF42981.1"/>
    <property type="molecule type" value="Genomic_DNA"/>
</dbReference>
<feature type="domain" description="PhoU" evidence="8">
    <location>
        <begin position="126"/>
        <end position="211"/>
    </location>
</feature>
<dbReference type="FunFam" id="1.20.58.220:FF:000004">
    <property type="entry name" value="Phosphate-specific transport system accessory protein PhoU"/>
    <property type="match status" value="1"/>
</dbReference>
<dbReference type="AlphaFoldDB" id="A0A3N5BG10"/>
<gene>
    <name evidence="9" type="ORF">EDD75_2099</name>
</gene>
<feature type="domain" description="PhoU" evidence="8">
    <location>
        <begin position="19"/>
        <end position="106"/>
    </location>
</feature>
<dbReference type="Pfam" id="PF01895">
    <property type="entry name" value="PhoU"/>
    <property type="match status" value="2"/>
</dbReference>
<dbReference type="NCBIfam" id="TIGR02135">
    <property type="entry name" value="phoU_full"/>
    <property type="match status" value="1"/>
</dbReference>
<evidence type="ECO:0000256" key="7">
    <source>
        <dbReference type="PIRNR" id="PIRNR003107"/>
    </source>
</evidence>
<accession>A0A3N5BG10</accession>
<comment type="subcellular location">
    <subcellularLocation>
        <location evidence="1 7">Cytoplasm</location>
    </subcellularLocation>
</comment>
<evidence type="ECO:0000256" key="3">
    <source>
        <dbReference type="ARBA" id="ARBA00011738"/>
    </source>
</evidence>
<dbReference type="InterPro" id="IPR026022">
    <property type="entry name" value="PhoU_dom"/>
</dbReference>
<dbReference type="SUPFAM" id="SSF109755">
    <property type="entry name" value="PhoU-like"/>
    <property type="match status" value="1"/>
</dbReference>
<reference evidence="9 10" key="1">
    <citation type="submission" date="2018-11" db="EMBL/GenBank/DDBJ databases">
        <title>Genomic Encyclopedia of Type Strains, Phase IV (KMG-IV): sequencing the most valuable type-strain genomes for metagenomic binning, comparative biology and taxonomic classification.</title>
        <authorList>
            <person name="Goeker M."/>
        </authorList>
    </citation>
    <scope>NUCLEOTIDE SEQUENCE [LARGE SCALE GENOMIC DNA]</scope>
    <source>
        <strain evidence="9 10">DSM 102936</strain>
    </source>
</reference>
<evidence type="ECO:0000313" key="9">
    <source>
        <dbReference type="EMBL" id="RPF42981.1"/>
    </source>
</evidence>
<comment type="caution">
    <text evidence="9">The sequence shown here is derived from an EMBL/GenBank/DDBJ whole genome shotgun (WGS) entry which is preliminary data.</text>
</comment>
<evidence type="ECO:0000256" key="4">
    <source>
        <dbReference type="ARBA" id="ARBA00022448"/>
    </source>
</evidence>
<dbReference type="GO" id="GO:0045936">
    <property type="term" value="P:negative regulation of phosphate metabolic process"/>
    <property type="evidence" value="ECO:0007669"/>
    <property type="project" value="InterPro"/>
</dbReference>
<comment type="similarity">
    <text evidence="2 7">Belongs to the PhoU family.</text>
</comment>
<keyword evidence="5 7" id="KW-0963">Cytoplasm</keyword>
<keyword evidence="4 7" id="KW-0813">Transport</keyword>
<dbReference type="InterPro" id="IPR028366">
    <property type="entry name" value="PhoU"/>
</dbReference>
<protein>
    <recommendedName>
        <fullName evidence="7">Phosphate-specific transport system accessory protein PhoU</fullName>
    </recommendedName>
</protein>
<name>A0A3N5BG10_9THEO</name>
<evidence type="ECO:0000313" key="10">
    <source>
        <dbReference type="Proteomes" id="UP000282654"/>
    </source>
</evidence>
<dbReference type="GO" id="GO:0030643">
    <property type="term" value="P:intracellular phosphate ion homeostasis"/>
    <property type="evidence" value="ECO:0007669"/>
    <property type="project" value="InterPro"/>
</dbReference>
<dbReference type="GO" id="GO:0006817">
    <property type="term" value="P:phosphate ion transport"/>
    <property type="evidence" value="ECO:0007669"/>
    <property type="project" value="UniProtKB-KW"/>
</dbReference>
<comment type="function">
    <text evidence="7">Plays a role in the regulation of phosphate uptake.</text>
</comment>
<comment type="subunit">
    <text evidence="3 7">Homodimer.</text>
</comment>
<keyword evidence="10" id="KW-1185">Reference proteome</keyword>
<dbReference type="RefSeq" id="WP_123931756.1">
    <property type="nucleotide sequence ID" value="NZ_RKRE01000003.1"/>
</dbReference>
<evidence type="ECO:0000259" key="8">
    <source>
        <dbReference type="Pfam" id="PF01895"/>
    </source>
</evidence>
<evidence type="ECO:0000256" key="2">
    <source>
        <dbReference type="ARBA" id="ARBA00008107"/>
    </source>
</evidence>